<dbReference type="PROSITE" id="PS50928">
    <property type="entry name" value="ABC_TM1"/>
    <property type="match status" value="1"/>
</dbReference>
<dbReference type="InterPro" id="IPR035906">
    <property type="entry name" value="MetI-like_sf"/>
</dbReference>
<organism evidence="9 10">
    <name type="scientific">Brevibacterium salitolerans</name>
    <dbReference type="NCBI Taxonomy" id="1403566"/>
    <lineage>
        <taxon>Bacteria</taxon>
        <taxon>Bacillati</taxon>
        <taxon>Actinomycetota</taxon>
        <taxon>Actinomycetes</taxon>
        <taxon>Micrococcales</taxon>
        <taxon>Brevibacteriaceae</taxon>
        <taxon>Brevibacterium</taxon>
    </lineage>
</organism>
<evidence type="ECO:0000256" key="3">
    <source>
        <dbReference type="ARBA" id="ARBA00022475"/>
    </source>
</evidence>
<keyword evidence="5 7" id="KW-1133">Transmembrane helix</keyword>
<dbReference type="Gene3D" id="1.10.3720.10">
    <property type="entry name" value="MetI-like"/>
    <property type="match status" value="1"/>
</dbReference>
<dbReference type="CDD" id="cd06261">
    <property type="entry name" value="TM_PBP2"/>
    <property type="match status" value="1"/>
</dbReference>
<keyword evidence="2 7" id="KW-0813">Transport</keyword>
<dbReference type="RefSeq" id="WP_291797214.1">
    <property type="nucleotide sequence ID" value="NZ_BAAAPZ010000007.1"/>
</dbReference>
<feature type="transmembrane region" description="Helical" evidence="7">
    <location>
        <begin position="134"/>
        <end position="156"/>
    </location>
</feature>
<accession>A0ABN2WSL0</accession>
<keyword evidence="6 7" id="KW-0472">Membrane</keyword>
<feature type="transmembrane region" description="Helical" evidence="7">
    <location>
        <begin position="40"/>
        <end position="63"/>
    </location>
</feature>
<keyword evidence="10" id="KW-1185">Reference proteome</keyword>
<dbReference type="Pfam" id="PF00528">
    <property type="entry name" value="BPD_transp_1"/>
    <property type="match status" value="1"/>
</dbReference>
<evidence type="ECO:0000259" key="8">
    <source>
        <dbReference type="PROSITE" id="PS50928"/>
    </source>
</evidence>
<evidence type="ECO:0000256" key="5">
    <source>
        <dbReference type="ARBA" id="ARBA00022989"/>
    </source>
</evidence>
<name>A0ABN2WSL0_9MICO</name>
<dbReference type="InterPro" id="IPR000515">
    <property type="entry name" value="MetI-like"/>
</dbReference>
<dbReference type="SUPFAM" id="SSF161098">
    <property type="entry name" value="MetI-like"/>
    <property type="match status" value="1"/>
</dbReference>
<evidence type="ECO:0000313" key="9">
    <source>
        <dbReference type="EMBL" id="GAA2097502.1"/>
    </source>
</evidence>
<dbReference type="EMBL" id="BAAAPZ010000007">
    <property type="protein sequence ID" value="GAA2097502.1"/>
    <property type="molecule type" value="Genomic_DNA"/>
</dbReference>
<protein>
    <submittedName>
        <fullName evidence="9">ABC transporter permease</fullName>
    </submittedName>
</protein>
<proteinExistence type="inferred from homology"/>
<keyword evidence="3" id="KW-1003">Cell membrane</keyword>
<feature type="transmembrane region" description="Helical" evidence="7">
    <location>
        <begin position="162"/>
        <end position="181"/>
    </location>
</feature>
<evidence type="ECO:0000313" key="10">
    <source>
        <dbReference type="Proteomes" id="UP001500984"/>
    </source>
</evidence>
<comment type="subcellular location">
    <subcellularLocation>
        <location evidence="1 7">Cell membrane</location>
        <topology evidence="1 7">Multi-pass membrane protein</topology>
    </subcellularLocation>
</comment>
<comment type="similarity">
    <text evidence="7">Belongs to the binding-protein-dependent transport system permease family.</text>
</comment>
<keyword evidence="4 7" id="KW-0812">Transmembrane</keyword>
<evidence type="ECO:0000256" key="1">
    <source>
        <dbReference type="ARBA" id="ARBA00004651"/>
    </source>
</evidence>
<feature type="transmembrane region" description="Helical" evidence="7">
    <location>
        <begin position="105"/>
        <end position="127"/>
    </location>
</feature>
<comment type="caution">
    <text evidence="9">The sequence shown here is derived from an EMBL/GenBank/DDBJ whole genome shotgun (WGS) entry which is preliminary data.</text>
</comment>
<dbReference type="Proteomes" id="UP001500984">
    <property type="component" value="Unassembled WGS sequence"/>
</dbReference>
<feature type="domain" description="ABC transmembrane type-1" evidence="8">
    <location>
        <begin position="99"/>
        <end position="287"/>
    </location>
</feature>
<feature type="transmembrane region" description="Helical" evidence="7">
    <location>
        <begin position="220"/>
        <end position="246"/>
    </location>
</feature>
<evidence type="ECO:0000256" key="7">
    <source>
        <dbReference type="RuleBase" id="RU363032"/>
    </source>
</evidence>
<feature type="transmembrane region" description="Helical" evidence="7">
    <location>
        <begin position="266"/>
        <end position="287"/>
    </location>
</feature>
<dbReference type="PANTHER" id="PTHR43386">
    <property type="entry name" value="OLIGOPEPTIDE TRANSPORT SYSTEM PERMEASE PROTEIN APPC"/>
    <property type="match status" value="1"/>
</dbReference>
<evidence type="ECO:0000256" key="4">
    <source>
        <dbReference type="ARBA" id="ARBA00022692"/>
    </source>
</evidence>
<evidence type="ECO:0000256" key="6">
    <source>
        <dbReference type="ARBA" id="ARBA00023136"/>
    </source>
</evidence>
<evidence type="ECO:0000256" key="2">
    <source>
        <dbReference type="ARBA" id="ARBA00022448"/>
    </source>
</evidence>
<dbReference type="PANTHER" id="PTHR43386:SF1">
    <property type="entry name" value="D,D-DIPEPTIDE TRANSPORT SYSTEM PERMEASE PROTEIN DDPC-RELATED"/>
    <property type="match status" value="1"/>
</dbReference>
<reference evidence="9 10" key="1">
    <citation type="journal article" date="2019" name="Int. J. Syst. Evol. Microbiol.">
        <title>The Global Catalogue of Microorganisms (GCM) 10K type strain sequencing project: providing services to taxonomists for standard genome sequencing and annotation.</title>
        <authorList>
            <consortium name="The Broad Institute Genomics Platform"/>
            <consortium name="The Broad Institute Genome Sequencing Center for Infectious Disease"/>
            <person name="Wu L."/>
            <person name="Ma J."/>
        </authorList>
    </citation>
    <scope>NUCLEOTIDE SEQUENCE [LARGE SCALE GENOMIC DNA]</scope>
    <source>
        <strain evidence="9 10">JCM 15900</strain>
    </source>
</reference>
<dbReference type="InterPro" id="IPR050366">
    <property type="entry name" value="BP-dependent_transpt_permease"/>
</dbReference>
<gene>
    <name evidence="9" type="ORF">GCM10009823_18190</name>
</gene>
<sequence length="300" mass="31788">MSILNDPTMSEGLPAQARPKSLVTAGGLRAWLKPLVRPQIVFGAVVIVFWLIVLVFAGLIAPYDPFEASGPRLEAPSVAHLFGTDTLGRDVLSRVLHGARQSVPLAFVAIVISVVLGGILGAVAGFLGGLADVIVMRLADITLAFPSILLAMAVTAALGPGLWHAFVAIVVVWWPIYARLVRGQILSIKEREHVTAARAIGMGRWKILRKHVLPHSLTPVMVNATIDLGTIIILIASLSFLGLGALPPSPEWGAMITEGAANFYQWWIAAGAGLAMVSIVLAVNFLGDGLRDALDVRGGR</sequence>